<feature type="domain" description="Helicase ATP-binding" evidence="20">
    <location>
        <begin position="15"/>
        <end position="426"/>
    </location>
</feature>
<dbReference type="SMART" id="SM00488">
    <property type="entry name" value="DEXDc2"/>
    <property type="match status" value="1"/>
</dbReference>
<dbReference type="InterPro" id="IPR006554">
    <property type="entry name" value="Helicase-like_DEXD_c2"/>
</dbReference>
<dbReference type="Gene3D" id="3.40.50.300">
    <property type="entry name" value="P-loop containing nucleotide triphosphate hydrolases"/>
    <property type="match status" value="3"/>
</dbReference>
<evidence type="ECO:0000256" key="18">
    <source>
        <dbReference type="ARBA" id="ARBA00082714"/>
    </source>
</evidence>
<keyword evidence="9" id="KW-0347">Helicase</keyword>
<keyword evidence="6" id="KW-0547">Nucleotide-binding</keyword>
<comment type="catalytic activity">
    <reaction evidence="17">
        <text>ATP + H2O = ADP + phosphate + H(+)</text>
        <dbReference type="Rhea" id="RHEA:13065"/>
        <dbReference type="ChEBI" id="CHEBI:15377"/>
        <dbReference type="ChEBI" id="CHEBI:15378"/>
        <dbReference type="ChEBI" id="CHEBI:30616"/>
        <dbReference type="ChEBI" id="CHEBI:43474"/>
        <dbReference type="ChEBI" id="CHEBI:456216"/>
        <dbReference type="EC" id="5.6.2.3"/>
    </reaction>
</comment>
<dbReference type="GO" id="GO:0005634">
    <property type="term" value="C:nucleus"/>
    <property type="evidence" value="ECO:0007669"/>
    <property type="project" value="UniProtKB-SubCell"/>
</dbReference>
<reference evidence="23" key="2">
    <citation type="submission" date="2025-04" db="UniProtKB">
        <authorList>
            <consortium name="RefSeq"/>
        </authorList>
    </citation>
    <scope>IDENTIFICATION</scope>
    <source>
        <tissue evidence="23">Whole body</tissue>
    </source>
</reference>
<evidence type="ECO:0000256" key="12">
    <source>
        <dbReference type="ARBA" id="ARBA00023014"/>
    </source>
</evidence>
<evidence type="ECO:0000256" key="15">
    <source>
        <dbReference type="ARBA" id="ARBA00023242"/>
    </source>
</evidence>
<evidence type="ECO:0000313" key="22">
    <source>
        <dbReference type="Proteomes" id="UP000694846"/>
    </source>
</evidence>
<evidence type="ECO:0000256" key="7">
    <source>
        <dbReference type="ARBA" id="ARBA00022763"/>
    </source>
</evidence>
<keyword evidence="15" id="KW-0539">Nucleus</keyword>
<feature type="region of interest" description="Disordered" evidence="19">
    <location>
        <begin position="99"/>
        <end position="155"/>
    </location>
</feature>
<evidence type="ECO:0000256" key="5">
    <source>
        <dbReference type="ARBA" id="ARBA00022723"/>
    </source>
</evidence>
<dbReference type="Pfam" id="PF06733">
    <property type="entry name" value="DEAD_2"/>
    <property type="match status" value="1"/>
</dbReference>
<feature type="compositionally biased region" description="Basic and acidic residues" evidence="19">
    <location>
        <begin position="99"/>
        <end position="115"/>
    </location>
</feature>
<dbReference type="CDD" id="cd18788">
    <property type="entry name" value="SF2_C_XPD"/>
    <property type="match status" value="1"/>
</dbReference>
<dbReference type="GO" id="GO:0006289">
    <property type="term" value="P:nucleotide-excision repair"/>
    <property type="evidence" value="ECO:0007669"/>
    <property type="project" value="TreeGrafter"/>
</dbReference>
<evidence type="ECO:0000313" key="21">
    <source>
        <dbReference type="EMBL" id="MBY69948.1"/>
    </source>
</evidence>
<dbReference type="InterPro" id="IPR010614">
    <property type="entry name" value="RAD3-like_helicase_DEAD"/>
</dbReference>
<keyword evidence="22" id="KW-1185">Reference proteome</keyword>
<evidence type="ECO:0000256" key="19">
    <source>
        <dbReference type="SAM" id="MobiDB-lite"/>
    </source>
</evidence>
<evidence type="ECO:0000256" key="3">
    <source>
        <dbReference type="ARBA" id="ARBA00008792"/>
    </source>
</evidence>
<keyword evidence="7" id="KW-0227">DNA damage</keyword>
<keyword evidence="10" id="KW-0067">ATP-binding</keyword>
<reference evidence="21" key="1">
    <citation type="submission" date="2018-04" db="EMBL/GenBank/DDBJ databases">
        <title>Transcriptome assembly of Sipha flava.</title>
        <authorList>
            <person name="Scully E.D."/>
            <person name="Geib S.M."/>
            <person name="Palmer N.A."/>
            <person name="Koch K."/>
            <person name="Bradshaw J."/>
            <person name="Heng-Moss T."/>
            <person name="Sarath G."/>
        </authorList>
    </citation>
    <scope>NUCLEOTIDE SEQUENCE</scope>
</reference>
<protein>
    <recommendedName>
        <fullName evidence="16">DNA 5'-3' helicase</fullName>
        <ecNumber evidence="16">5.6.2.3</ecNumber>
    </recommendedName>
    <alternativeName>
        <fullName evidence="18">DNA 5'-3' helicase FANCJ</fullName>
    </alternativeName>
</protein>
<evidence type="ECO:0000256" key="4">
    <source>
        <dbReference type="ARBA" id="ARBA00022485"/>
    </source>
</evidence>
<dbReference type="Proteomes" id="UP000694846">
    <property type="component" value="Unplaced"/>
</dbReference>
<dbReference type="EMBL" id="GGMS01000745">
    <property type="protein sequence ID" value="MBY69948.1"/>
    <property type="molecule type" value="Transcribed_RNA"/>
</dbReference>
<evidence type="ECO:0000256" key="14">
    <source>
        <dbReference type="ARBA" id="ARBA00023235"/>
    </source>
</evidence>
<sequence length="913" mass="103660">MSDPAVPPLYTYTIGGVKIEMPVKPYPSQVSMMDKVIRGCQKQQNCLLESPTGSGKTLALLCSALAWQRAERERLGKLIEEEFQQKILEWQLKEQQKKQLKEKQQKQQKTPEKKPAGTNISSAKSKGWSLVNDIDDDDSDEEMSIFKQPGKKRKMNRSHYFDNKNKSNDDSIMTNDSTDNSLMTEDEDENHITHQAESKIPKKPKLVVPVIFFCTRTHKQIEQVIKELQRTSFNHVRSCVLASRELTCIQDSNLFYPDITYKSKTELCRDLLDPKARFRNSLKFRRDIEKCVYHDNGGLKISTYSQLSNYGVSSVWDIEDIVKLGIEKRSCPYYGSRVLLKTAEIVFCPYNYVIDPVIRGTMNLQLKGHVIIVDEAHNIEDQCRSAASLRLEQTNLNLAKMDCEKLSKIGNNSTSYSAIAQYLSDMSKWIDQKSTEIKSFDDYDRGVISWSGMSTTASFNEFGIGSEAFEKFKKHCETVMADEGKENDEQDIGKDLMDGAKLDDTKTDKDESKVENLVKDNGFSQGNPYEDSITNATKNILTSIITVFCLLFDDDYKSDYQVSLERIMQMKKFEHADRNTSGIAGWLNSSQQSSESRTVWTNTVNFLCLNPAAVFHELTSTARCIILTSGTLSPMNSFQSELGSQFPITLEANHVIKPDQCWVTSVNGGPNRVDLNCQYQNTGTYGFQDEMGLVLKNVCETVPYGVLCFMPSYVLMDKLFARWQITGLLKDLKRTKAVMCEPRRGDQLEDLMTKYYAAVKRASAPGGRRGGLTGALFVAVYRGKISEGLDFSDNNARAVVAVGIPFPNYKDVAVSHKKYYNDQHHKNKGLLPGWEWYQIQAYRALNQALGRCIRHKNDWGAILLVDSRYSQPKNLTGLSKWIRGRVEHNSTWAETLSKLNDFVESRLRSDDVA</sequence>
<feature type="compositionally biased region" description="Acidic residues" evidence="19">
    <location>
        <begin position="133"/>
        <end position="143"/>
    </location>
</feature>
<evidence type="ECO:0000313" key="23">
    <source>
        <dbReference type="RefSeq" id="XP_025422794.1"/>
    </source>
</evidence>
<comment type="similarity">
    <text evidence="3">Belongs to the DEAD box helicase family. DEAH subfamily.</text>
</comment>
<dbReference type="EC" id="5.6.2.3" evidence="16"/>
<keyword evidence="4" id="KW-0004">4Fe-4S</keyword>
<dbReference type="OrthoDB" id="19182at2759"/>
<keyword evidence="5" id="KW-0479">Metal-binding</keyword>
<dbReference type="InterPro" id="IPR045028">
    <property type="entry name" value="DinG/Rad3-like"/>
</dbReference>
<dbReference type="PANTHER" id="PTHR11472:SF47">
    <property type="entry name" value="FANCONI ANEMIA GROUP J PROTEIN"/>
    <property type="match status" value="1"/>
</dbReference>
<evidence type="ECO:0000256" key="8">
    <source>
        <dbReference type="ARBA" id="ARBA00022801"/>
    </source>
</evidence>
<dbReference type="InterPro" id="IPR027417">
    <property type="entry name" value="P-loop_NTPase"/>
</dbReference>
<evidence type="ECO:0000256" key="11">
    <source>
        <dbReference type="ARBA" id="ARBA00023004"/>
    </source>
</evidence>
<keyword evidence="11" id="KW-0408">Iron</keyword>
<organism evidence="21">
    <name type="scientific">Sipha flava</name>
    <name type="common">yellow sugarcane aphid</name>
    <dbReference type="NCBI Taxonomy" id="143950"/>
    <lineage>
        <taxon>Eukaryota</taxon>
        <taxon>Metazoa</taxon>
        <taxon>Ecdysozoa</taxon>
        <taxon>Arthropoda</taxon>
        <taxon>Hexapoda</taxon>
        <taxon>Insecta</taxon>
        <taxon>Pterygota</taxon>
        <taxon>Neoptera</taxon>
        <taxon>Paraneoptera</taxon>
        <taxon>Hemiptera</taxon>
        <taxon>Sternorrhyncha</taxon>
        <taxon>Aphidomorpha</taxon>
        <taxon>Aphidoidea</taxon>
        <taxon>Aphididae</taxon>
        <taxon>Sipha</taxon>
    </lineage>
</organism>
<dbReference type="SMART" id="SM00487">
    <property type="entry name" value="DEXDc"/>
    <property type="match status" value="1"/>
</dbReference>
<dbReference type="GO" id="GO:0003677">
    <property type="term" value="F:DNA binding"/>
    <property type="evidence" value="ECO:0007669"/>
    <property type="project" value="InterPro"/>
</dbReference>
<proteinExistence type="inferred from homology"/>
<dbReference type="Pfam" id="PF13307">
    <property type="entry name" value="Helicase_C_2"/>
    <property type="match status" value="1"/>
</dbReference>
<comment type="subcellular location">
    <subcellularLocation>
        <location evidence="2">Nucleus</location>
    </subcellularLocation>
</comment>
<dbReference type="InterPro" id="IPR013020">
    <property type="entry name" value="Rad3/Chl1-like"/>
</dbReference>
<evidence type="ECO:0000259" key="20">
    <source>
        <dbReference type="PROSITE" id="PS51193"/>
    </source>
</evidence>
<name>A0A2S2PWP1_9HEMI</name>
<evidence type="ECO:0000256" key="16">
    <source>
        <dbReference type="ARBA" id="ARBA00044969"/>
    </source>
</evidence>
<evidence type="ECO:0000256" key="2">
    <source>
        <dbReference type="ARBA" id="ARBA00004123"/>
    </source>
</evidence>
<keyword evidence="14" id="KW-0413">Isomerase</keyword>
<dbReference type="NCBIfam" id="TIGR00604">
    <property type="entry name" value="rad3"/>
    <property type="match status" value="1"/>
</dbReference>
<evidence type="ECO:0000256" key="17">
    <source>
        <dbReference type="ARBA" id="ARBA00048954"/>
    </source>
</evidence>
<evidence type="ECO:0000256" key="6">
    <source>
        <dbReference type="ARBA" id="ARBA00022741"/>
    </source>
</evidence>
<dbReference type="RefSeq" id="XP_025422794.1">
    <property type="nucleotide sequence ID" value="XM_025567009.1"/>
</dbReference>
<evidence type="ECO:0000256" key="10">
    <source>
        <dbReference type="ARBA" id="ARBA00022840"/>
    </source>
</evidence>
<dbReference type="InterPro" id="IPR014013">
    <property type="entry name" value="Helic_SF1/SF2_ATP-bd_DinG/Rad3"/>
</dbReference>
<dbReference type="InterPro" id="IPR006555">
    <property type="entry name" value="ATP-dep_Helicase_C"/>
</dbReference>
<dbReference type="FunFam" id="3.40.50.300:FF:000731">
    <property type="entry name" value="Fanconi anemia group J protein homolog"/>
    <property type="match status" value="1"/>
</dbReference>
<keyword evidence="8" id="KW-0378">Hydrolase</keyword>
<dbReference type="GO" id="GO:0051539">
    <property type="term" value="F:4 iron, 4 sulfur cluster binding"/>
    <property type="evidence" value="ECO:0007669"/>
    <property type="project" value="UniProtKB-KW"/>
</dbReference>
<dbReference type="SMART" id="SM00491">
    <property type="entry name" value="HELICc2"/>
    <property type="match status" value="1"/>
</dbReference>
<gene>
    <name evidence="21" type="primary">BRIP1</name>
    <name evidence="23" type="synonym">LOC112692359</name>
    <name evidence="21" type="ORF">g.31880</name>
</gene>
<dbReference type="GO" id="GO:0046872">
    <property type="term" value="F:metal ion binding"/>
    <property type="evidence" value="ECO:0007669"/>
    <property type="project" value="UniProtKB-KW"/>
</dbReference>
<dbReference type="PANTHER" id="PTHR11472">
    <property type="entry name" value="DNA REPAIR DEAD HELICASE RAD3/XP-D SUBFAMILY MEMBER"/>
    <property type="match status" value="1"/>
</dbReference>
<evidence type="ECO:0000256" key="9">
    <source>
        <dbReference type="ARBA" id="ARBA00022806"/>
    </source>
</evidence>
<dbReference type="SUPFAM" id="SSF52540">
    <property type="entry name" value="P-loop containing nucleoside triphosphate hydrolases"/>
    <property type="match status" value="2"/>
</dbReference>
<dbReference type="InterPro" id="IPR014001">
    <property type="entry name" value="Helicase_ATP-bd"/>
</dbReference>
<keyword evidence="13" id="KW-0234">DNA repair</keyword>
<dbReference type="GO" id="GO:0005524">
    <property type="term" value="F:ATP binding"/>
    <property type="evidence" value="ECO:0007669"/>
    <property type="project" value="UniProtKB-KW"/>
</dbReference>
<accession>A0A2S2PWP1</accession>
<evidence type="ECO:0000256" key="1">
    <source>
        <dbReference type="ARBA" id="ARBA00001966"/>
    </source>
</evidence>
<keyword evidence="12" id="KW-0411">Iron-sulfur</keyword>
<dbReference type="GO" id="GO:1990918">
    <property type="term" value="P:double-strand break repair involved in meiotic recombination"/>
    <property type="evidence" value="ECO:0007669"/>
    <property type="project" value="TreeGrafter"/>
</dbReference>
<evidence type="ECO:0000256" key="13">
    <source>
        <dbReference type="ARBA" id="ARBA00023204"/>
    </source>
</evidence>
<comment type="cofactor">
    <cofactor evidence="1">
        <name>[4Fe-4S] cluster</name>
        <dbReference type="ChEBI" id="CHEBI:49883"/>
    </cofactor>
</comment>
<dbReference type="GO" id="GO:0016818">
    <property type="term" value="F:hydrolase activity, acting on acid anhydrides, in phosphorus-containing anhydrides"/>
    <property type="evidence" value="ECO:0007669"/>
    <property type="project" value="InterPro"/>
</dbReference>
<dbReference type="AlphaFoldDB" id="A0A2S2PWP1"/>
<dbReference type="GO" id="GO:0043139">
    <property type="term" value="F:5'-3' DNA helicase activity"/>
    <property type="evidence" value="ECO:0007669"/>
    <property type="project" value="UniProtKB-EC"/>
</dbReference>
<dbReference type="PROSITE" id="PS51193">
    <property type="entry name" value="HELICASE_ATP_BIND_2"/>
    <property type="match status" value="1"/>
</dbReference>